<accession>A0A376YD02</accession>
<proteinExistence type="predicted"/>
<protein>
    <recommendedName>
        <fullName evidence="3">Head decoration protein</fullName>
    </recommendedName>
</protein>
<gene>
    <name evidence="1" type="ORF">NCTC9117_04930</name>
</gene>
<organism evidence="1 2">
    <name type="scientific">Escherichia coli</name>
    <dbReference type="NCBI Taxonomy" id="562"/>
    <lineage>
        <taxon>Bacteria</taxon>
        <taxon>Pseudomonadati</taxon>
        <taxon>Pseudomonadota</taxon>
        <taxon>Gammaproteobacteria</taxon>
        <taxon>Enterobacterales</taxon>
        <taxon>Enterobacteriaceae</taxon>
        <taxon>Escherichia</taxon>
    </lineage>
</organism>
<evidence type="ECO:0000313" key="2">
    <source>
        <dbReference type="Proteomes" id="UP000254785"/>
    </source>
</evidence>
<evidence type="ECO:0000313" key="1">
    <source>
        <dbReference type="EMBL" id="STJ82329.1"/>
    </source>
</evidence>
<reference evidence="1 2" key="1">
    <citation type="submission" date="2018-06" db="EMBL/GenBank/DDBJ databases">
        <authorList>
            <consortium name="Pathogen Informatics"/>
            <person name="Doyle S."/>
        </authorList>
    </citation>
    <scope>NUCLEOTIDE SEQUENCE [LARGE SCALE GENOMIC DNA]</scope>
    <source>
        <strain evidence="1 2">NCTC9117</strain>
    </source>
</reference>
<dbReference type="Proteomes" id="UP000254785">
    <property type="component" value="Unassembled WGS sequence"/>
</dbReference>
<sequence>MIIDLDTLFPGRNRKTFTDIVSYCTNPFASVESKVFASLPADVECGDLITSTGAKYESGDDIYVVMSEFVTAGENKPVDVLRSNAGLVCIKADALNAVSEAAKTALIKKGFQLEGFNTVFTS</sequence>
<dbReference type="AlphaFoldDB" id="A0A376YD02"/>
<dbReference type="EMBL" id="UGDC01000003">
    <property type="protein sequence ID" value="STJ82329.1"/>
    <property type="molecule type" value="Genomic_DNA"/>
</dbReference>
<name>A0A376YD02_ECOLX</name>
<evidence type="ECO:0008006" key="3">
    <source>
        <dbReference type="Google" id="ProtNLM"/>
    </source>
</evidence>